<protein>
    <recommendedName>
        <fullName evidence="3">RES domain-containing protein</fullName>
    </recommendedName>
</protein>
<sequence length="282" mass="32171">MYNPELLEELKSLDLSQEPVEDIKRILAEMFQGGVPIMTTDYNHPKEIDRAVNNTEEEPLFNTKARVSYKPQEYNKTYLRASTPDNTMFYASVIPEVQISADEITNARIVGASEVIDLLRENTDGERLVTFGKWQVQDLISVITIFDPNKDYNIQYINDVRDKYNEQILSKDDTEKRDELLKFLAAEFSKKVVNGENHNYMISSIFTEFVVNNGADGVLYPSVQSDGNGLCLALHPRVMDRLKLTKVLQCKLTKTGDEALLNNIRNCLVEDGSDTFELNEIN</sequence>
<accession>A0A1I6HPT6</accession>
<keyword evidence="2" id="KW-1185">Reference proteome</keyword>
<evidence type="ECO:0008006" key="3">
    <source>
        <dbReference type="Google" id="ProtNLM"/>
    </source>
</evidence>
<dbReference type="EMBL" id="FOYX01000001">
    <property type="protein sequence ID" value="SFR56398.1"/>
    <property type="molecule type" value="Genomic_DNA"/>
</dbReference>
<gene>
    <name evidence="1" type="ORF">SAMN04488010_0584</name>
</gene>
<reference evidence="2" key="1">
    <citation type="submission" date="2016-10" db="EMBL/GenBank/DDBJ databases">
        <authorList>
            <person name="Varghese N."/>
            <person name="Submissions S."/>
        </authorList>
    </citation>
    <scope>NUCLEOTIDE SEQUENCE [LARGE SCALE GENOMIC DNA]</scope>
    <source>
        <strain evidence="2">DSM 19891</strain>
    </source>
</reference>
<evidence type="ECO:0000313" key="1">
    <source>
        <dbReference type="EMBL" id="SFR56398.1"/>
    </source>
</evidence>
<organism evidence="1 2">
    <name type="scientific">Maribacter stanieri</name>
    <dbReference type="NCBI Taxonomy" id="440514"/>
    <lineage>
        <taxon>Bacteria</taxon>
        <taxon>Pseudomonadati</taxon>
        <taxon>Bacteroidota</taxon>
        <taxon>Flavobacteriia</taxon>
        <taxon>Flavobacteriales</taxon>
        <taxon>Flavobacteriaceae</taxon>
        <taxon>Maribacter</taxon>
    </lineage>
</organism>
<evidence type="ECO:0000313" key="2">
    <source>
        <dbReference type="Proteomes" id="UP000199462"/>
    </source>
</evidence>
<dbReference type="Proteomes" id="UP000199462">
    <property type="component" value="Unassembled WGS sequence"/>
</dbReference>
<name>A0A1I6HPT6_9FLAO</name>
<proteinExistence type="predicted"/>
<dbReference type="STRING" id="440514.SAMN04488010_0584"/>
<dbReference type="AlphaFoldDB" id="A0A1I6HPT6"/>
<dbReference type="RefSeq" id="WP_091901320.1">
    <property type="nucleotide sequence ID" value="NZ_FOYX01000001.1"/>
</dbReference>